<protein>
    <submittedName>
        <fullName evidence="1">Uncharacterized protein</fullName>
    </submittedName>
</protein>
<evidence type="ECO:0000313" key="1">
    <source>
        <dbReference type="EMBL" id="TDD96813.1"/>
    </source>
</evidence>
<dbReference type="AlphaFoldDB" id="A0A4R5CEV5"/>
<dbReference type="EMBL" id="SMKU01000004">
    <property type="protein sequence ID" value="TDD96813.1"/>
    <property type="molecule type" value="Genomic_DNA"/>
</dbReference>
<proteinExistence type="predicted"/>
<name>A0A4R5CEV5_9ACTN</name>
<reference evidence="1 2" key="1">
    <citation type="submission" date="2019-03" db="EMBL/GenBank/DDBJ databases">
        <title>Draft genome sequences of novel Actinobacteria.</title>
        <authorList>
            <person name="Sahin N."/>
            <person name="Ay H."/>
            <person name="Saygin H."/>
        </authorList>
    </citation>
    <scope>NUCLEOTIDE SEQUENCE [LARGE SCALE GENOMIC DNA]</scope>
    <source>
        <strain evidence="1 2">H3C3</strain>
    </source>
</reference>
<dbReference type="OrthoDB" id="4315401at2"/>
<comment type="caution">
    <text evidence="1">The sequence shown here is derived from an EMBL/GenBank/DDBJ whole genome shotgun (WGS) entry which is preliminary data.</text>
</comment>
<dbReference type="Proteomes" id="UP000294513">
    <property type="component" value="Unassembled WGS sequence"/>
</dbReference>
<gene>
    <name evidence="1" type="ORF">E1298_02200</name>
</gene>
<sequence length="141" mass="16097">MRRPVLPAKLLRYLDQQEQDTGEEIERIDAQITELTAGHQTARERLDRLRLTRQTLLEITDPEPADRSADPTALPAAYQDILEVLTAAEHGLHVKDVCRALHLGEEPRHTENMRTKLKRLVDRGILTEPKPGLFTMNRHGP</sequence>
<accession>A0A4R5CEV5</accession>
<evidence type="ECO:0000313" key="2">
    <source>
        <dbReference type="Proteomes" id="UP000294513"/>
    </source>
</evidence>
<keyword evidence="2" id="KW-1185">Reference proteome</keyword>
<organism evidence="1 2">
    <name type="scientific">Actinomadura rubrisoli</name>
    <dbReference type="NCBI Taxonomy" id="2530368"/>
    <lineage>
        <taxon>Bacteria</taxon>
        <taxon>Bacillati</taxon>
        <taxon>Actinomycetota</taxon>
        <taxon>Actinomycetes</taxon>
        <taxon>Streptosporangiales</taxon>
        <taxon>Thermomonosporaceae</taxon>
        <taxon>Actinomadura</taxon>
    </lineage>
</organism>
<dbReference type="RefSeq" id="WP_131889031.1">
    <property type="nucleotide sequence ID" value="NZ_SMKU01000004.1"/>
</dbReference>